<dbReference type="GO" id="GO:0005886">
    <property type="term" value="C:plasma membrane"/>
    <property type="evidence" value="ECO:0007669"/>
    <property type="project" value="UniProtKB-SubCell"/>
</dbReference>
<evidence type="ECO:0000256" key="12">
    <source>
        <dbReference type="ARBA" id="ARBA00023012"/>
    </source>
</evidence>
<evidence type="ECO:0000313" key="18">
    <source>
        <dbReference type="Proteomes" id="UP000198718"/>
    </source>
</evidence>
<dbReference type="STRING" id="393762.SAMN05660472_02446"/>
<name>A0A1G9GJN1_9FIRM</name>
<dbReference type="AlphaFoldDB" id="A0A1G9GJN1"/>
<evidence type="ECO:0000256" key="9">
    <source>
        <dbReference type="ARBA" id="ARBA00022777"/>
    </source>
</evidence>
<keyword evidence="7 14" id="KW-0812">Transmembrane</keyword>
<organism evidence="17 18">
    <name type="scientific">Natronincola ferrireducens</name>
    <dbReference type="NCBI Taxonomy" id="393762"/>
    <lineage>
        <taxon>Bacteria</taxon>
        <taxon>Bacillati</taxon>
        <taxon>Bacillota</taxon>
        <taxon>Clostridia</taxon>
        <taxon>Peptostreptococcales</taxon>
        <taxon>Natronincolaceae</taxon>
        <taxon>Natronincola</taxon>
    </lineage>
</organism>
<keyword evidence="18" id="KW-1185">Reference proteome</keyword>
<dbReference type="SMART" id="SM00387">
    <property type="entry name" value="HATPase_c"/>
    <property type="match status" value="1"/>
</dbReference>
<dbReference type="EMBL" id="FNFP01000006">
    <property type="protein sequence ID" value="SDL00877.1"/>
    <property type="molecule type" value="Genomic_DNA"/>
</dbReference>
<accession>A0A1G9GJN1</accession>
<evidence type="ECO:0000256" key="6">
    <source>
        <dbReference type="ARBA" id="ARBA00022679"/>
    </source>
</evidence>
<proteinExistence type="predicted"/>
<protein>
    <recommendedName>
        <fullName evidence="3">histidine kinase</fullName>
        <ecNumber evidence="3">2.7.13.3</ecNumber>
    </recommendedName>
</protein>
<evidence type="ECO:0000313" key="17">
    <source>
        <dbReference type="EMBL" id="SDL00877.1"/>
    </source>
</evidence>
<feature type="transmembrane region" description="Helical" evidence="14">
    <location>
        <begin position="164"/>
        <end position="187"/>
    </location>
</feature>
<keyword evidence="4" id="KW-1003">Cell membrane</keyword>
<dbReference type="InterPro" id="IPR005467">
    <property type="entry name" value="His_kinase_dom"/>
</dbReference>
<dbReference type="Pfam" id="PF00512">
    <property type="entry name" value="HisKA"/>
    <property type="match status" value="1"/>
</dbReference>
<keyword evidence="5" id="KW-0597">Phosphoprotein</keyword>
<evidence type="ECO:0000256" key="10">
    <source>
        <dbReference type="ARBA" id="ARBA00022840"/>
    </source>
</evidence>
<dbReference type="InterPro" id="IPR050398">
    <property type="entry name" value="HssS/ArlS-like"/>
</dbReference>
<dbReference type="SMART" id="SM00388">
    <property type="entry name" value="HisKA"/>
    <property type="match status" value="1"/>
</dbReference>
<keyword evidence="13 14" id="KW-0472">Membrane</keyword>
<dbReference type="GO" id="GO:0005524">
    <property type="term" value="F:ATP binding"/>
    <property type="evidence" value="ECO:0007669"/>
    <property type="project" value="UniProtKB-KW"/>
</dbReference>
<keyword evidence="10" id="KW-0067">ATP-binding</keyword>
<comment type="subcellular location">
    <subcellularLocation>
        <location evidence="2">Cell membrane</location>
        <topology evidence="2">Multi-pass membrane protein</topology>
    </subcellularLocation>
</comment>
<dbReference type="Pfam" id="PF02518">
    <property type="entry name" value="HATPase_c"/>
    <property type="match status" value="1"/>
</dbReference>
<reference evidence="17 18" key="1">
    <citation type="submission" date="2016-10" db="EMBL/GenBank/DDBJ databases">
        <authorList>
            <person name="de Groot N.N."/>
        </authorList>
    </citation>
    <scope>NUCLEOTIDE SEQUENCE [LARGE SCALE GENOMIC DNA]</scope>
    <source>
        <strain evidence="17 18">DSM 18346</strain>
    </source>
</reference>
<dbReference type="SUPFAM" id="SSF158472">
    <property type="entry name" value="HAMP domain-like"/>
    <property type="match status" value="1"/>
</dbReference>
<evidence type="ECO:0000259" key="15">
    <source>
        <dbReference type="PROSITE" id="PS50109"/>
    </source>
</evidence>
<dbReference type="Gene3D" id="3.30.450.20">
    <property type="entry name" value="PAS domain"/>
    <property type="match status" value="1"/>
</dbReference>
<keyword evidence="11 14" id="KW-1133">Transmembrane helix</keyword>
<dbReference type="InterPro" id="IPR029151">
    <property type="entry name" value="Sensor-like_sf"/>
</dbReference>
<dbReference type="PROSITE" id="PS50109">
    <property type="entry name" value="HIS_KIN"/>
    <property type="match status" value="1"/>
</dbReference>
<keyword evidence="12" id="KW-0902">Two-component regulatory system</keyword>
<dbReference type="RefSeq" id="WP_090553974.1">
    <property type="nucleotide sequence ID" value="NZ_FNFP01000006.1"/>
</dbReference>
<dbReference type="InterPro" id="IPR004358">
    <property type="entry name" value="Sig_transdc_His_kin-like_C"/>
</dbReference>
<feature type="transmembrane region" description="Helical" evidence="14">
    <location>
        <begin position="12"/>
        <end position="31"/>
    </location>
</feature>
<dbReference type="EC" id="2.7.13.3" evidence="3"/>
<gene>
    <name evidence="17" type="ORF">SAMN05660472_02446</name>
</gene>
<dbReference type="PROSITE" id="PS50885">
    <property type="entry name" value="HAMP"/>
    <property type="match status" value="1"/>
</dbReference>
<dbReference type="OrthoDB" id="2359336at2"/>
<dbReference type="InterPro" id="IPR036890">
    <property type="entry name" value="HATPase_C_sf"/>
</dbReference>
<dbReference type="Gene3D" id="1.10.287.130">
    <property type="match status" value="1"/>
</dbReference>
<dbReference type="SUPFAM" id="SSF55874">
    <property type="entry name" value="ATPase domain of HSP90 chaperone/DNA topoisomerase II/histidine kinase"/>
    <property type="match status" value="1"/>
</dbReference>
<feature type="domain" description="Histidine kinase" evidence="15">
    <location>
        <begin position="248"/>
        <end position="461"/>
    </location>
</feature>
<evidence type="ECO:0000256" key="8">
    <source>
        <dbReference type="ARBA" id="ARBA00022741"/>
    </source>
</evidence>
<evidence type="ECO:0000256" key="2">
    <source>
        <dbReference type="ARBA" id="ARBA00004651"/>
    </source>
</evidence>
<dbReference type="FunFam" id="1.10.287.130:FF:000001">
    <property type="entry name" value="Two-component sensor histidine kinase"/>
    <property type="match status" value="1"/>
</dbReference>
<dbReference type="PRINTS" id="PR00344">
    <property type="entry name" value="BCTRLSENSOR"/>
</dbReference>
<dbReference type="Pfam" id="PF00672">
    <property type="entry name" value="HAMP"/>
    <property type="match status" value="1"/>
</dbReference>
<dbReference type="CDD" id="cd06225">
    <property type="entry name" value="HAMP"/>
    <property type="match status" value="1"/>
</dbReference>
<dbReference type="InterPro" id="IPR003594">
    <property type="entry name" value="HATPase_dom"/>
</dbReference>
<evidence type="ECO:0000256" key="7">
    <source>
        <dbReference type="ARBA" id="ARBA00022692"/>
    </source>
</evidence>
<dbReference type="Proteomes" id="UP000198718">
    <property type="component" value="Unassembled WGS sequence"/>
</dbReference>
<evidence type="ECO:0000256" key="4">
    <source>
        <dbReference type="ARBA" id="ARBA00022475"/>
    </source>
</evidence>
<comment type="catalytic activity">
    <reaction evidence="1">
        <text>ATP + protein L-histidine = ADP + protein N-phospho-L-histidine.</text>
        <dbReference type="EC" id="2.7.13.3"/>
    </reaction>
</comment>
<dbReference type="InterPro" id="IPR003661">
    <property type="entry name" value="HisK_dim/P_dom"/>
</dbReference>
<dbReference type="SMART" id="SM00304">
    <property type="entry name" value="HAMP"/>
    <property type="match status" value="1"/>
</dbReference>
<dbReference type="GO" id="GO:0000155">
    <property type="term" value="F:phosphorelay sensor kinase activity"/>
    <property type="evidence" value="ECO:0007669"/>
    <property type="project" value="InterPro"/>
</dbReference>
<evidence type="ECO:0000256" key="13">
    <source>
        <dbReference type="ARBA" id="ARBA00023136"/>
    </source>
</evidence>
<dbReference type="Gene3D" id="1.10.8.500">
    <property type="entry name" value="HAMP domain in histidine kinase"/>
    <property type="match status" value="1"/>
</dbReference>
<evidence type="ECO:0000259" key="16">
    <source>
        <dbReference type="PROSITE" id="PS50885"/>
    </source>
</evidence>
<feature type="domain" description="HAMP" evidence="16">
    <location>
        <begin position="188"/>
        <end position="240"/>
    </location>
</feature>
<dbReference type="InterPro" id="IPR036097">
    <property type="entry name" value="HisK_dim/P_sf"/>
</dbReference>
<evidence type="ECO:0000256" key="5">
    <source>
        <dbReference type="ARBA" id="ARBA00022553"/>
    </source>
</evidence>
<dbReference type="SUPFAM" id="SSF47384">
    <property type="entry name" value="Homodimeric domain of signal transducing histidine kinase"/>
    <property type="match status" value="1"/>
</dbReference>
<evidence type="ECO:0000256" key="11">
    <source>
        <dbReference type="ARBA" id="ARBA00022989"/>
    </source>
</evidence>
<evidence type="ECO:0000256" key="3">
    <source>
        <dbReference type="ARBA" id="ARBA00012438"/>
    </source>
</evidence>
<dbReference type="SUPFAM" id="SSF103190">
    <property type="entry name" value="Sensory domain-like"/>
    <property type="match status" value="1"/>
</dbReference>
<dbReference type="Gene3D" id="3.30.565.10">
    <property type="entry name" value="Histidine kinase-like ATPase, C-terminal domain"/>
    <property type="match status" value="1"/>
</dbReference>
<dbReference type="PANTHER" id="PTHR45528:SF1">
    <property type="entry name" value="SENSOR HISTIDINE KINASE CPXA"/>
    <property type="match status" value="1"/>
</dbReference>
<dbReference type="PANTHER" id="PTHR45528">
    <property type="entry name" value="SENSOR HISTIDINE KINASE CPXA"/>
    <property type="match status" value="1"/>
</dbReference>
<dbReference type="InterPro" id="IPR003660">
    <property type="entry name" value="HAMP_dom"/>
</dbReference>
<dbReference type="CDD" id="cd00082">
    <property type="entry name" value="HisKA"/>
    <property type="match status" value="1"/>
</dbReference>
<sequence>MKSIKKRLVFYFVFIIIITVVILEVVLLINIQQHYYSNLEGTLINQLQTSTDLYEKYFSDATLQENILNNVDTFWNQTSAQVAIIDMKGRVLMDSIGVMINTTEGMEDVERALEGELGKWVGNVDYDTERVMAVSYPLYSKGQQVGVLRFVASLREINNDIKRITHIFIAFGILVTLISGLVSIFLANTITVPLEEVTLTAEKMAKGDYYIENQKRSDDEIGKLSDTLNYMAKEIIKKDQIKNDFISSVSHELRTPLTSIKGWAVTLKQDYEDKEILSDGLEIIEKESDRLTLMVEELLDFSKFVSGKITFNIKPTDLKEILKHVKKQLTPRALREEVDFQLNYADDFPLIYCDENRLKQVLINLLDNAFKFTPSNGKISLLAKLQDDKIVIVVEDTGSGIDPEELPKVKEKFYKGKSSKSQNGIGLTISDAIVKMMGGSLDITSQLDKGTRVTLTLPLQEVV</sequence>
<dbReference type="FunFam" id="3.30.565.10:FF:000006">
    <property type="entry name" value="Sensor histidine kinase WalK"/>
    <property type="match status" value="1"/>
</dbReference>
<keyword evidence="6" id="KW-0808">Transferase</keyword>
<keyword evidence="9 17" id="KW-0418">Kinase</keyword>
<evidence type="ECO:0000256" key="14">
    <source>
        <dbReference type="SAM" id="Phobius"/>
    </source>
</evidence>
<evidence type="ECO:0000256" key="1">
    <source>
        <dbReference type="ARBA" id="ARBA00000085"/>
    </source>
</evidence>
<keyword evidence="8" id="KW-0547">Nucleotide-binding</keyword>